<gene>
    <name evidence="6" type="ORF">GSF22_24365</name>
</gene>
<name>A0ABS3VX44_MICEH</name>
<dbReference type="PANTHER" id="PTHR45527">
    <property type="entry name" value="NONRIBOSOMAL PEPTIDE SYNTHETASE"/>
    <property type="match status" value="1"/>
</dbReference>
<dbReference type="Gene3D" id="3.40.50.980">
    <property type="match status" value="6"/>
</dbReference>
<dbReference type="InterPro" id="IPR036736">
    <property type="entry name" value="ACP-like_sf"/>
</dbReference>
<dbReference type="PROSITE" id="PS00012">
    <property type="entry name" value="PHOSPHOPANTETHEINE"/>
    <property type="match status" value="3"/>
</dbReference>
<dbReference type="Pfam" id="PF00501">
    <property type="entry name" value="AMP-binding"/>
    <property type="match status" value="3"/>
</dbReference>
<dbReference type="PANTHER" id="PTHR45527:SF1">
    <property type="entry name" value="FATTY ACID SYNTHASE"/>
    <property type="match status" value="1"/>
</dbReference>
<evidence type="ECO:0000256" key="4">
    <source>
        <dbReference type="SAM" id="MobiDB-lite"/>
    </source>
</evidence>
<dbReference type="Gene3D" id="3.30.559.10">
    <property type="entry name" value="Chloramphenicol acetyltransferase-like domain"/>
    <property type="match status" value="3"/>
</dbReference>
<dbReference type="NCBIfam" id="NF003417">
    <property type="entry name" value="PRK04813.1"/>
    <property type="match status" value="3"/>
</dbReference>
<dbReference type="Pfam" id="PF00668">
    <property type="entry name" value="Condensation"/>
    <property type="match status" value="3"/>
</dbReference>
<dbReference type="InterPro" id="IPR029058">
    <property type="entry name" value="AB_hydrolase_fold"/>
</dbReference>
<proteinExistence type="predicted"/>
<dbReference type="InterPro" id="IPR023213">
    <property type="entry name" value="CAT-like_dom_sf"/>
</dbReference>
<feature type="compositionally biased region" description="Basic and acidic residues" evidence="4">
    <location>
        <begin position="954"/>
        <end position="969"/>
    </location>
</feature>
<dbReference type="InterPro" id="IPR020806">
    <property type="entry name" value="PKS_PP-bd"/>
</dbReference>
<feature type="domain" description="Carrier" evidence="5">
    <location>
        <begin position="976"/>
        <end position="1051"/>
    </location>
</feature>
<accession>A0ABS3VX44</accession>
<dbReference type="Gene3D" id="1.10.1200.10">
    <property type="entry name" value="ACP-like"/>
    <property type="match status" value="2"/>
</dbReference>
<dbReference type="InterPro" id="IPR001242">
    <property type="entry name" value="Condensation_dom"/>
</dbReference>
<evidence type="ECO:0000256" key="2">
    <source>
        <dbReference type="ARBA" id="ARBA00022450"/>
    </source>
</evidence>
<dbReference type="InterPro" id="IPR025110">
    <property type="entry name" value="AMP-bd_C"/>
</dbReference>
<protein>
    <submittedName>
        <fullName evidence="6">Amino acid adenylation domain-containing protein</fullName>
    </submittedName>
</protein>
<dbReference type="SMART" id="SM00823">
    <property type="entry name" value="PKS_PP"/>
    <property type="match status" value="3"/>
</dbReference>
<dbReference type="InterPro" id="IPR009081">
    <property type="entry name" value="PP-bd_ACP"/>
</dbReference>
<comment type="cofactor">
    <cofactor evidence="1">
        <name>pantetheine 4'-phosphate</name>
        <dbReference type="ChEBI" id="CHEBI:47942"/>
    </cofactor>
</comment>
<dbReference type="CDD" id="cd19531">
    <property type="entry name" value="LCL_NRPS-like"/>
    <property type="match status" value="3"/>
</dbReference>
<dbReference type="Gene3D" id="3.30.300.30">
    <property type="match status" value="3"/>
</dbReference>
<dbReference type="InterPro" id="IPR010071">
    <property type="entry name" value="AA_adenyl_dom"/>
</dbReference>
<dbReference type="Gene3D" id="2.30.38.10">
    <property type="entry name" value="Luciferase, Domain 3"/>
    <property type="match status" value="3"/>
</dbReference>
<feature type="region of interest" description="Disordered" evidence="4">
    <location>
        <begin position="953"/>
        <end position="977"/>
    </location>
</feature>
<dbReference type="SUPFAM" id="SSF52777">
    <property type="entry name" value="CoA-dependent acyltransferases"/>
    <property type="match status" value="6"/>
</dbReference>
<dbReference type="CDD" id="cd17646">
    <property type="entry name" value="A_NRPS_AB3403-like"/>
    <property type="match status" value="1"/>
</dbReference>
<dbReference type="Pfam" id="PF13193">
    <property type="entry name" value="AMP-binding_C"/>
    <property type="match status" value="3"/>
</dbReference>
<dbReference type="NCBIfam" id="TIGR01733">
    <property type="entry name" value="AA-adenyl-dom"/>
    <property type="match status" value="3"/>
</dbReference>
<dbReference type="InterPro" id="IPR006162">
    <property type="entry name" value="Ppantetheine_attach_site"/>
</dbReference>
<dbReference type="PROSITE" id="PS50075">
    <property type="entry name" value="CARRIER"/>
    <property type="match status" value="3"/>
</dbReference>
<reference evidence="6 7" key="1">
    <citation type="submission" date="2019-12" db="EMBL/GenBank/DDBJ databases">
        <title>Whole genome sequencing of endophytic Actinobacterium Micromonospora sp. MPMI6T.</title>
        <authorList>
            <person name="Evv R."/>
            <person name="Podile A.R."/>
        </authorList>
    </citation>
    <scope>NUCLEOTIDE SEQUENCE [LARGE SCALE GENOMIC DNA]</scope>
    <source>
        <strain evidence="6 7">MPMI6</strain>
    </source>
</reference>
<dbReference type="Pfam" id="PF00550">
    <property type="entry name" value="PP-binding"/>
    <property type="match status" value="3"/>
</dbReference>
<dbReference type="InterPro" id="IPR000873">
    <property type="entry name" value="AMP-dep_synth/lig_dom"/>
</dbReference>
<evidence type="ECO:0000256" key="3">
    <source>
        <dbReference type="ARBA" id="ARBA00022553"/>
    </source>
</evidence>
<evidence type="ECO:0000259" key="5">
    <source>
        <dbReference type="PROSITE" id="PS50075"/>
    </source>
</evidence>
<comment type="caution">
    <text evidence="6">The sequence shown here is derived from an EMBL/GenBank/DDBJ whole genome shotgun (WGS) entry which is preliminary data.</text>
</comment>
<evidence type="ECO:0000313" key="7">
    <source>
        <dbReference type="Proteomes" id="UP000823521"/>
    </source>
</evidence>
<dbReference type="SUPFAM" id="SSF56801">
    <property type="entry name" value="Acetyl-CoA synthetase-like"/>
    <property type="match status" value="3"/>
</dbReference>
<dbReference type="Proteomes" id="UP000823521">
    <property type="component" value="Unassembled WGS sequence"/>
</dbReference>
<sequence length="3195" mass="345252">MDNGGNRGAGAPARPTSFSQQRLWFLDQLRPGSPDYLLPMAMRVRGRLDVGALTGALAAIVARHEVLRTRYVAPDGTPCQQVEPYTEPTLHRVDLTVAGDAPADPVDRIAALAADELRRPVDLSDAAPLRATLARLGPDDHLLLVVVHHIAFDGWSWAVFTRELAVGYAQRTGGTPDPLPALPVQYADFAQWQRDRLRGVRLRRHLDHWRDQLADLPTLRLPTDRPRPPVWRGAGDVLRFELPPDLLAEVDRFARERRSTRFMVLLAVLYALLSRWTGQTDLAVGTPVAGRTRPEAEHLIGLFVNTVVVRGDVSGRPTFDTLVARVRARALAAFSHAEAPFEQVVEELAPERDPARNPLYQVNFSLRNDAAAPVGLPGLDVELLPTPLVGTPFDLNLDCTVTPAGTLTARVQYATALFDAATVQRLADGYVRLLRAALARPDTPLPELPLLSGAELAELAAWNDTTVAYPTGVTLPGMLAGQVARTPDAPAVVADGVELSYAALHARAGRIAHRLRTLGVGPESVVGVCLHRGPDLVAALLGVLRAGGAYLPLDPEHPRDRLGVTIADSAAPVVLTCADLADLVTGHGARVLDVRDTDTAPADEPQVAVDPDHPAYLIYTSGSTGRPKGVLVTHRAIVNRLRWMQQTYRLTGDDRVLQKTPFGFDVSVWEFFWPLTTGATLVLARPGGHRDPEYLAGLITAARVTTVHFVPTMLRAFLAALPDAADLPGLRRVVCSGEALPDDLAEEFHTRVGCELHNLYGPTEAAVDVTATRCRPGRPVTIGVPIANTRAHVLDDELRPVPVGVAGQLCLAGVQLARGYHGRPALTAERFVPDPLAGVPGERLYLTGDLVRRLPDGSIGYLGRIDDQVKIRGFRIEPGEIESVLTGHPGIRQAVVVAHGTTDPRLVAYLVPTTPGHLPGVAELRAHLARVLPEHMVPASYVPLAAVPTTSSGKVDRRALPDPDTHRLDAGTGRVAPRTPTEQAVAAVWADLLDGVTVGVTDDFFALGGNSLMVTRMAFRLRDLFGVALPLADVFAARTVARLADLLSAAATGDGSPVRPVAHDRPLPLSFAQQRLWFLDRMTPHATDYLVPVALRLRGPLDPDALLAALAGTVQRHAVLRTRYAERDGEPVQVVDPDATVPVDRPDLTTLPAARREAELTRLVADDLRRPFDLTTGVPARATLARLAADDHLFLLTLHHIVSDGWSAGLLADELARHYTAHRTGQQPPAPPEVQYADYAVWQRQHADSPAAAERLAHWCDRLADLPTLELPTDRRRPAVRDQRGDRLAVDLPAEVGRAVDDLARRHRATPFMVLLAAWYAVLARWTGQTDLAVGTPVAGRNRPETERLIGFFANTVVLRADLTGRPGFGDLVDRVRDVALDAYAHADVPFERVVEELAPERDPSRNPLFQVLVELHHPQSAGFALPEVTVEPVDVSWPVAKFDLMLSVRRRADGALRCGLEYATALFDRETVARLAGHYRNLLTAALADPAQPVDRLDLFDPDERRKLTTGWQDVAVAPPGGCLPELIAAQAVRTPDAVAVVAASEQVSYADLAGRVRRLAHHLRAAGVRAETPVAVLLRRDAGLVVALLAVHAAGGVHVPIDPDHPHGRRAYVLADSGATVLVSTSDVLTGPPGADVRVVLLDTEADVVAGRPDGPLPAVDPDGAAYIVHTSGSTGRPKGVVISHAAIRNRVLWTVREHGLGPGDRVLQKTTVGFDAAMWEFLAPLTCGATVVVAADGVPRDPAAMVRAVAAHRITVLQVVPSVLRLLVEQPDLATCTALRLVCCAGEPLPVALCDRLLARVPVQLVNTYGPTECAIDVTAWRYTGNEPGEIVAIGQPLDNTRILVLDAEDRLAPIGVAGELCVAGVGLGRGYVGRGDLTAERFVPHPYPQEPGERLYRTGDRVRRRADGCLEYLGRLDRQVKLNGVRIEPAEIEAALTEHPQVQAAVVDVYRDDHGEQRLVAHVVPVAGAGVDEAALRDHLDRRLPGSMVPSVLRPLAGLPLTASGKVDRAALPGLRGLDTAPAAHLAPRTPAEAAVARVFADVLGRDRVGADDDFFALGGHSLLATRLVFRLGSAVGIEVPVAEVFARRTVARIAELLTADGPGRPDPVGPVVPVPRTGPLPTTSAQRRMWFLDQLEPGSSEYLVPLVRRLSGPLGPAALLGAVDDLVARHEVLRTRYLAEDGTPVQVVDPPAPLGIRPVDLTGLPPEHAEARARELVREQTSVPFALDRQWPLRVLLVRTAPDTHLFALVAHHVAVDAWSLDVLNRELGMLYRTRTVGARPPAPPPVQYADVAAWQDRWSAGPGCRADLAYWRDRLTGLTPLELPTDRPRPATRDPRGDLLPLVVPDDLAAAVTALARRHGVTPFVVLLAVFTTLLSRYTGQTDVAVGTPVAGRTRPEVEDVVGLFINTVVLRADLSGDPTFTGLLDRLRQDVVDAYSHQELPFERLVDDLQPERDPSRNPLFQVMFELQPAPAEPLRLDGVTTERVPAPWRTAKFDLTLSLARRADGSLHGLFEYATALFDRATVDRMAGHYLELLRAVTDRPTVPLRELDLLTTAERRQLVRDWNAVPAEEPAGCVPELFQRRVAAHPDAVAVTFGADRLSYRQLNARANRLARHLRASGVGPETVVAVCLERGPDAVVALLAVLKAGGTYVPVDPEHPVHRLAFMIDDATARLVVTTDRFADRLAGVGCPLVRLDGDADRIAGRSAEDPAPSVGPDNLAYMIYTSGSTGQPKGVLIGHRSYAQHCAVIARSYDITPGDRVVLLSALTFDVAMDQIAATLLAGATIVVADPLFWSPAELPDRVAEHGITIMEITPAYYREVMHHVRPGDARLRGLRLMNVGSDVVTVDDARRWAATGLPGRFLVNYGPTEATVTCLLHPVTGDLPGERVEAALPIGRPVPGTRAYVLDGAGRPVPVGVPGELHLGGVRLARGYHRRAALTAEKFVPDPFGTEPGGRLYRTGDLVRYLPDGSVEFLGRIDQQVKLRGFRIELGEIEAVLAGHPSVRAVAVVARDLHPGDRRLVAYLVGHDDDSPPDVPALRLLAADRLPDYMCPSVWMLLPELPLTPSRKVDRRALPAPQVDRSELERSYLAPRNDTEEIIAGLWAELLGVDKVGVHDDVFLLGAHSLLVTRVLARICAVFAVDVPLRRLFEATTVAALADVVHAAVADEIAQLSDDEVDALLAQPDRR</sequence>
<dbReference type="SUPFAM" id="SSF47336">
    <property type="entry name" value="ACP-like"/>
    <property type="match status" value="3"/>
</dbReference>
<dbReference type="InterPro" id="IPR045851">
    <property type="entry name" value="AMP-bd_C_sf"/>
</dbReference>
<keyword evidence="2" id="KW-0596">Phosphopantetheine</keyword>
<dbReference type="CDD" id="cd05930">
    <property type="entry name" value="A_NRPS"/>
    <property type="match status" value="2"/>
</dbReference>
<organism evidence="6 7">
    <name type="scientific">Micromonospora echinofusca</name>
    <dbReference type="NCBI Taxonomy" id="47858"/>
    <lineage>
        <taxon>Bacteria</taxon>
        <taxon>Bacillati</taxon>
        <taxon>Actinomycetota</taxon>
        <taxon>Actinomycetes</taxon>
        <taxon>Micromonosporales</taxon>
        <taxon>Micromonosporaceae</taxon>
        <taxon>Micromonospora</taxon>
    </lineage>
</organism>
<feature type="domain" description="Carrier" evidence="5">
    <location>
        <begin position="2031"/>
        <end position="2106"/>
    </location>
</feature>
<dbReference type="InterPro" id="IPR020845">
    <property type="entry name" value="AMP-binding_CS"/>
</dbReference>
<dbReference type="PROSITE" id="PS00455">
    <property type="entry name" value="AMP_BINDING"/>
    <property type="match status" value="3"/>
</dbReference>
<dbReference type="Gene3D" id="3.40.50.1820">
    <property type="entry name" value="alpha/beta hydrolase"/>
    <property type="match status" value="1"/>
</dbReference>
<feature type="domain" description="Carrier" evidence="5">
    <location>
        <begin position="3098"/>
        <end position="3173"/>
    </location>
</feature>
<dbReference type="EMBL" id="WVUH01000263">
    <property type="protein sequence ID" value="MBO4209107.1"/>
    <property type="molecule type" value="Genomic_DNA"/>
</dbReference>
<evidence type="ECO:0000256" key="1">
    <source>
        <dbReference type="ARBA" id="ARBA00001957"/>
    </source>
</evidence>
<keyword evidence="7" id="KW-1185">Reference proteome</keyword>
<keyword evidence="3" id="KW-0597">Phosphoprotein</keyword>
<evidence type="ECO:0000313" key="6">
    <source>
        <dbReference type="EMBL" id="MBO4209107.1"/>
    </source>
</evidence>
<dbReference type="Gene3D" id="3.30.559.30">
    <property type="entry name" value="Nonribosomal peptide synthetase, condensation domain"/>
    <property type="match status" value="3"/>
</dbReference>